<accession>A0ABW4N8Q8</accession>
<evidence type="ECO:0000313" key="3">
    <source>
        <dbReference type="Proteomes" id="UP001597237"/>
    </source>
</evidence>
<feature type="region of interest" description="Disordered" evidence="1">
    <location>
        <begin position="24"/>
        <end position="69"/>
    </location>
</feature>
<dbReference type="EMBL" id="JBHUEY010000006">
    <property type="protein sequence ID" value="MFD1785045.1"/>
    <property type="molecule type" value="Genomic_DNA"/>
</dbReference>
<comment type="caution">
    <text evidence="2">The sequence shown here is derived from an EMBL/GenBank/DDBJ whole genome shotgun (WGS) entry which is preliminary data.</text>
</comment>
<feature type="compositionally biased region" description="Basic and acidic residues" evidence="1">
    <location>
        <begin position="39"/>
        <end position="60"/>
    </location>
</feature>
<name>A0ABW4N8Q8_9CAUL</name>
<dbReference type="Proteomes" id="UP001597237">
    <property type="component" value="Unassembled WGS sequence"/>
</dbReference>
<sequence length="69" mass="7081">MSSGKPQPPFDEPMTAKSIDGEVAITGPGHIHGSMTPKAAKDSAARLKEVADDAEGRGPEEGEAPDPPD</sequence>
<organism evidence="2 3">
    <name type="scientific">Phenylobacterium terrae</name>
    <dbReference type="NCBI Taxonomy" id="2665495"/>
    <lineage>
        <taxon>Bacteria</taxon>
        <taxon>Pseudomonadati</taxon>
        <taxon>Pseudomonadota</taxon>
        <taxon>Alphaproteobacteria</taxon>
        <taxon>Caulobacterales</taxon>
        <taxon>Caulobacteraceae</taxon>
        <taxon>Phenylobacterium</taxon>
    </lineage>
</organism>
<gene>
    <name evidence="2" type="ORF">ACFSC0_16705</name>
</gene>
<keyword evidence="3" id="KW-1185">Reference proteome</keyword>
<reference evidence="3" key="1">
    <citation type="journal article" date="2019" name="Int. J. Syst. Evol. Microbiol.">
        <title>The Global Catalogue of Microorganisms (GCM) 10K type strain sequencing project: providing services to taxonomists for standard genome sequencing and annotation.</title>
        <authorList>
            <consortium name="The Broad Institute Genomics Platform"/>
            <consortium name="The Broad Institute Genome Sequencing Center for Infectious Disease"/>
            <person name="Wu L."/>
            <person name="Ma J."/>
        </authorList>
    </citation>
    <scope>NUCLEOTIDE SEQUENCE [LARGE SCALE GENOMIC DNA]</scope>
    <source>
        <strain evidence="3">DFY28</strain>
    </source>
</reference>
<evidence type="ECO:0000313" key="2">
    <source>
        <dbReference type="EMBL" id="MFD1785045.1"/>
    </source>
</evidence>
<dbReference type="RefSeq" id="WP_377282002.1">
    <property type="nucleotide sequence ID" value="NZ_JBHRSI010000005.1"/>
</dbReference>
<protein>
    <submittedName>
        <fullName evidence="2">Uncharacterized protein</fullName>
    </submittedName>
</protein>
<proteinExistence type="predicted"/>
<evidence type="ECO:0000256" key="1">
    <source>
        <dbReference type="SAM" id="MobiDB-lite"/>
    </source>
</evidence>